<protein>
    <submittedName>
        <fullName evidence="6">Starch phosphorylase</fullName>
    </submittedName>
</protein>
<dbReference type="AlphaFoldDB" id="A0A1I6GAH3"/>
<dbReference type="InterPro" id="IPR052182">
    <property type="entry name" value="Glycogen/Maltodextrin_Phosph"/>
</dbReference>
<dbReference type="OrthoDB" id="7229284at2"/>
<feature type="modified residue" description="N6-(pyridoxal phosphate)lysine" evidence="4">
    <location>
        <position position="611"/>
    </location>
</feature>
<comment type="similarity">
    <text evidence="2">Belongs to the glycogen phosphorylase family.</text>
</comment>
<evidence type="ECO:0000256" key="4">
    <source>
        <dbReference type="PIRSR" id="PIRSR000460-1"/>
    </source>
</evidence>
<keyword evidence="3" id="KW-0021">Allosteric enzyme</keyword>
<dbReference type="InterPro" id="IPR024517">
    <property type="entry name" value="Glycogen_phosphorylase_DUF3417"/>
</dbReference>
<dbReference type="Pfam" id="PF11897">
    <property type="entry name" value="DUF3417"/>
    <property type="match status" value="1"/>
</dbReference>
<feature type="domain" description="DUF3417" evidence="5">
    <location>
        <begin position="11"/>
        <end position="118"/>
    </location>
</feature>
<dbReference type="NCBIfam" id="TIGR02094">
    <property type="entry name" value="more_P_ylases"/>
    <property type="match status" value="1"/>
</dbReference>
<dbReference type="InterPro" id="IPR000811">
    <property type="entry name" value="Glyco_trans_35"/>
</dbReference>
<dbReference type="Proteomes" id="UP000199290">
    <property type="component" value="Unassembled WGS sequence"/>
</dbReference>
<dbReference type="InterPro" id="IPR011834">
    <property type="entry name" value="Agluc_phsphrylas"/>
</dbReference>
<dbReference type="RefSeq" id="WP_091985262.1">
    <property type="nucleotide sequence ID" value="NZ_FOYV01000001.1"/>
</dbReference>
<dbReference type="GO" id="GO:0030170">
    <property type="term" value="F:pyridoxal phosphate binding"/>
    <property type="evidence" value="ECO:0007669"/>
    <property type="project" value="InterPro"/>
</dbReference>
<dbReference type="PIRSF" id="PIRSF000460">
    <property type="entry name" value="Pprylas_GlgP"/>
    <property type="match status" value="1"/>
</dbReference>
<name>A0A1I6GAH3_9GAMM</name>
<evidence type="ECO:0000313" key="7">
    <source>
        <dbReference type="Proteomes" id="UP000199290"/>
    </source>
</evidence>
<dbReference type="PANTHER" id="PTHR42655">
    <property type="entry name" value="GLYCOGEN PHOSPHORYLASE"/>
    <property type="match status" value="1"/>
</dbReference>
<comment type="catalytic activity">
    <reaction evidence="1">
        <text>[(1-&gt;4)-alpha-D-glucosyl](n) + phosphate = [(1-&gt;4)-alpha-D-glucosyl](n-1) + alpha-D-glucose 1-phosphate</text>
        <dbReference type="Rhea" id="RHEA:41732"/>
        <dbReference type="Rhea" id="RHEA-COMP:9584"/>
        <dbReference type="Rhea" id="RHEA-COMP:9586"/>
        <dbReference type="ChEBI" id="CHEBI:15444"/>
        <dbReference type="ChEBI" id="CHEBI:43474"/>
        <dbReference type="ChEBI" id="CHEBI:58601"/>
        <dbReference type="EC" id="2.4.1.1"/>
    </reaction>
</comment>
<organism evidence="6 7">
    <name type="scientific">Marinobacter gudaonensis</name>
    <dbReference type="NCBI Taxonomy" id="375760"/>
    <lineage>
        <taxon>Bacteria</taxon>
        <taxon>Pseudomonadati</taxon>
        <taxon>Pseudomonadota</taxon>
        <taxon>Gammaproteobacteria</taxon>
        <taxon>Pseudomonadales</taxon>
        <taxon>Marinobacteraceae</taxon>
        <taxon>Marinobacter</taxon>
    </lineage>
</organism>
<dbReference type="Pfam" id="PF00343">
    <property type="entry name" value="Phosphorylase"/>
    <property type="match status" value="1"/>
</dbReference>
<evidence type="ECO:0000256" key="3">
    <source>
        <dbReference type="ARBA" id="ARBA00022533"/>
    </source>
</evidence>
<dbReference type="PANTHER" id="PTHR42655:SF1">
    <property type="entry name" value="GLYCOGEN PHOSPHORYLASE"/>
    <property type="match status" value="1"/>
</dbReference>
<dbReference type="GO" id="GO:0005975">
    <property type="term" value="P:carbohydrate metabolic process"/>
    <property type="evidence" value="ECO:0007669"/>
    <property type="project" value="InterPro"/>
</dbReference>
<dbReference type="EMBL" id="FOYV01000001">
    <property type="protein sequence ID" value="SFR39203.1"/>
    <property type="molecule type" value="Genomic_DNA"/>
</dbReference>
<evidence type="ECO:0000313" key="6">
    <source>
        <dbReference type="EMBL" id="SFR39203.1"/>
    </source>
</evidence>
<dbReference type="Gene3D" id="3.40.50.2000">
    <property type="entry name" value="Glycogen Phosphorylase B"/>
    <property type="match status" value="3"/>
</dbReference>
<keyword evidence="7" id="KW-1185">Reference proteome</keyword>
<reference evidence="7" key="1">
    <citation type="submission" date="2016-10" db="EMBL/GenBank/DDBJ databases">
        <authorList>
            <person name="Varghese N."/>
            <person name="Submissions S."/>
        </authorList>
    </citation>
    <scope>NUCLEOTIDE SEQUENCE [LARGE SCALE GENOMIC DNA]</scope>
    <source>
        <strain evidence="7">CGMCC 1.6294</strain>
    </source>
</reference>
<proteinExistence type="inferred from homology"/>
<dbReference type="GO" id="GO:0008184">
    <property type="term" value="F:glycogen phosphorylase activity"/>
    <property type="evidence" value="ECO:0007669"/>
    <property type="project" value="InterPro"/>
</dbReference>
<keyword evidence="4" id="KW-0663">Pyridoxal phosphate</keyword>
<dbReference type="STRING" id="375760.SAMN04488073_0332"/>
<evidence type="ECO:0000256" key="2">
    <source>
        <dbReference type="ARBA" id="ARBA00006047"/>
    </source>
</evidence>
<evidence type="ECO:0000259" key="5">
    <source>
        <dbReference type="Pfam" id="PF11897"/>
    </source>
</evidence>
<evidence type="ECO:0000256" key="1">
    <source>
        <dbReference type="ARBA" id="ARBA00001275"/>
    </source>
</evidence>
<gene>
    <name evidence="6" type="ORF">SAMN04488073_0332</name>
</gene>
<accession>A0A1I6GAH3</accession>
<dbReference type="SUPFAM" id="SSF53756">
    <property type="entry name" value="UDP-Glycosyltransferase/glycogen phosphorylase"/>
    <property type="match status" value="1"/>
</dbReference>
<sequence>MTLAAYTTRYLPESLRGLFALALDLHWTWHHGSDELWRTLDEDTWNATRNAWLVLNSVSGDRLEEVAQDPTFQARYLEQMAAREVFSSASTWYSDSCAPALDRGIAYFCMEFGLSESLPLYSGGLGVLAGDFLKAASDLGLPVTAIGLLYQQGYFRQAISRTGEQLEFYPYNDPTMLPVSPLRDADDEWVRVVVPLPGRPVRLRAWRAQVGRCELLLLDSNDPRNEPGDRGITSELYTADPEKRLQQEMVLGIGGWRLLRQLDRKPLICHLNEGHCAFALVERAFAWQDDHQQDFETARTATRATNLFTTHTSVASGFDLFPASLLRLYLTPWLASRDLDLNGLIALGNGSNRGQAQPGECAEDECRLNMARLALNMSGRFNAVSRIHQAVTQNLFQPWFPRWPAEDIPAGYVTNGVHTPSWDSPESDALWTRTCGQDRWRRPLERQCPMAEVSDHELWDMRRAQRKRLIRYLRSRLASQHCEQAFPSDRDAACGVLLDGETLTLGFARRFTDYKRPDLLLKNPERLISLLSSRDRPLQIVLAGKAHPYDQRGKQMIRQWKTFSRRPEVEGKVVFIEDYDLGVASQLVQGVDVWLNCPRHPWEACGTSGMKVLVNGGLNLSQYDGWWAEAWRPEVGWAIRPGATVEQLRNARDHDRQDAEELLDLLEYSVIPAFYTVDDKGIPHPWLEMIRASMNGLTAAYSANRMVRDYVAQFYVPMAEMGAQRSPEVARQLVAQTRALAIHWPHIRFGTFSVNTIGESQTCTVEVYLDGAEQDEVAVELVAEASDHGPRVVATMTLVYPLSGSENTFLFEASVPARPEGHYTPRLRPRDERLNLPLENPAILWMK</sequence>